<sequence length="129" mass="15147">WDKLPDFDQLKALSNGVAKDFWVSDYALREDHFGYVFTGSILVQEDALYIFRSSSDDACKLYIHDELVVNQDIVEEGFKDVGAIALKKGFHPVTIHFMEGIGRERLRLFFKKTYDNYWEELEVKGRFFH</sequence>
<protein>
    <recommendedName>
        <fullName evidence="1">PA14 domain-containing protein</fullName>
    </recommendedName>
</protein>
<dbReference type="PROSITE" id="PS51820">
    <property type="entry name" value="PA14"/>
    <property type="match status" value="1"/>
</dbReference>
<reference evidence="2" key="1">
    <citation type="journal article" date="2014" name="Front. Microbiol.">
        <title>High frequency of phylogenetically diverse reductive dehalogenase-homologous genes in deep subseafloor sedimentary metagenomes.</title>
        <authorList>
            <person name="Kawai M."/>
            <person name="Futagami T."/>
            <person name="Toyoda A."/>
            <person name="Takaki Y."/>
            <person name="Nishi S."/>
            <person name="Hori S."/>
            <person name="Arai W."/>
            <person name="Tsubouchi T."/>
            <person name="Morono Y."/>
            <person name="Uchiyama I."/>
            <person name="Ito T."/>
            <person name="Fujiyama A."/>
            <person name="Inagaki F."/>
            <person name="Takami H."/>
        </authorList>
    </citation>
    <scope>NUCLEOTIDE SEQUENCE</scope>
    <source>
        <strain evidence="2">Expedition CK06-06</strain>
    </source>
</reference>
<dbReference type="Pfam" id="PF07691">
    <property type="entry name" value="PA14"/>
    <property type="match status" value="1"/>
</dbReference>
<name>X1DVN1_9ZZZZ</name>
<accession>X1DVN1</accession>
<dbReference type="AlphaFoldDB" id="X1DVN1"/>
<dbReference type="InterPro" id="IPR037524">
    <property type="entry name" value="PA14/GLEYA"/>
</dbReference>
<dbReference type="EMBL" id="BART01030943">
    <property type="protein sequence ID" value="GAH08974.1"/>
    <property type="molecule type" value="Genomic_DNA"/>
</dbReference>
<gene>
    <name evidence="2" type="ORF">S01H4_53872</name>
</gene>
<feature type="domain" description="PA14" evidence="1">
    <location>
        <begin position="1"/>
        <end position="126"/>
    </location>
</feature>
<dbReference type="InterPro" id="IPR011658">
    <property type="entry name" value="PA14_dom"/>
</dbReference>
<feature type="non-terminal residue" evidence="2">
    <location>
        <position position="1"/>
    </location>
</feature>
<dbReference type="Gene3D" id="3.90.182.10">
    <property type="entry name" value="Toxin - Anthrax Protective Antigen,domain 1"/>
    <property type="match status" value="1"/>
</dbReference>
<evidence type="ECO:0000313" key="2">
    <source>
        <dbReference type="EMBL" id="GAH08974.1"/>
    </source>
</evidence>
<proteinExistence type="predicted"/>
<dbReference type="SUPFAM" id="SSF56988">
    <property type="entry name" value="Anthrax protective antigen"/>
    <property type="match status" value="1"/>
</dbReference>
<organism evidence="2">
    <name type="scientific">marine sediment metagenome</name>
    <dbReference type="NCBI Taxonomy" id="412755"/>
    <lineage>
        <taxon>unclassified sequences</taxon>
        <taxon>metagenomes</taxon>
        <taxon>ecological metagenomes</taxon>
    </lineage>
</organism>
<comment type="caution">
    <text evidence="2">The sequence shown here is derived from an EMBL/GenBank/DDBJ whole genome shotgun (WGS) entry which is preliminary data.</text>
</comment>
<evidence type="ECO:0000259" key="1">
    <source>
        <dbReference type="PROSITE" id="PS51820"/>
    </source>
</evidence>